<dbReference type="CDD" id="cd09912">
    <property type="entry name" value="DLP_2"/>
    <property type="match status" value="1"/>
</dbReference>
<name>A0ABY6ZRH2_9BACL</name>
<reference evidence="7" key="1">
    <citation type="submission" date="2022-08" db="EMBL/GenBank/DDBJ databases">
        <title>Alicyclobacillus fastidiosus DSM 17978, complete genome.</title>
        <authorList>
            <person name="Wang Q."/>
            <person name="Cai R."/>
            <person name="Wang Z."/>
        </authorList>
    </citation>
    <scope>NUCLEOTIDE SEQUENCE</scope>
    <source>
        <strain evidence="7">DSM 17978</strain>
    </source>
</reference>
<evidence type="ECO:0000313" key="8">
    <source>
        <dbReference type="Proteomes" id="UP001164761"/>
    </source>
</evidence>
<keyword evidence="2" id="KW-0547">Nucleotide-binding</keyword>
<gene>
    <name evidence="7" type="ORF">NZD89_21635</name>
</gene>
<dbReference type="Pfam" id="PF00350">
    <property type="entry name" value="Dynamin_N"/>
    <property type="match status" value="1"/>
</dbReference>
<dbReference type="PANTHER" id="PTHR10465">
    <property type="entry name" value="TRANSMEMBRANE GTPASE FZO1"/>
    <property type="match status" value="1"/>
</dbReference>
<organism evidence="7 8">
    <name type="scientific">Alicyclobacillus fastidiosus</name>
    <dbReference type="NCBI Taxonomy" id="392011"/>
    <lineage>
        <taxon>Bacteria</taxon>
        <taxon>Bacillati</taxon>
        <taxon>Bacillota</taxon>
        <taxon>Bacilli</taxon>
        <taxon>Bacillales</taxon>
        <taxon>Alicyclobacillaceae</taxon>
        <taxon>Alicyclobacillus</taxon>
    </lineage>
</organism>
<dbReference type="Proteomes" id="UP001164761">
    <property type="component" value="Chromosome"/>
</dbReference>
<protein>
    <submittedName>
        <fullName evidence="7">Dynamin family protein</fullName>
    </submittedName>
</protein>
<keyword evidence="4" id="KW-0342">GTP-binding</keyword>
<keyword evidence="3" id="KW-0378">Hydrolase</keyword>
<evidence type="ECO:0000256" key="2">
    <source>
        <dbReference type="ARBA" id="ARBA00022741"/>
    </source>
</evidence>
<accession>A0ABY6ZRH2</accession>
<dbReference type="RefSeq" id="WP_268008575.1">
    <property type="nucleotide sequence ID" value="NZ_BSUT01000001.1"/>
</dbReference>
<dbReference type="InterPro" id="IPR027094">
    <property type="entry name" value="Mitofusin_fam"/>
</dbReference>
<evidence type="ECO:0000256" key="4">
    <source>
        <dbReference type="ARBA" id="ARBA00023134"/>
    </source>
</evidence>
<proteinExistence type="predicted"/>
<keyword evidence="5" id="KW-0472">Membrane</keyword>
<evidence type="ECO:0000313" key="7">
    <source>
        <dbReference type="EMBL" id="WAH44699.1"/>
    </source>
</evidence>
<sequence>MTTASESELRELLHDVQVALQDLSDVSLRELEEVVRRLERRDYLVAVFGAFSAGKSSLLNALLGESILAVSPNPTTASVTQLQGADQSGEKIVVTAKTEEELWRDVASAFTALHEYPSGLTEAISRGQALSAKDYPTSLRRHVRFIKAICEGYGEMQGRLGTKWTTTLDELKSFSAIEHYAAYVAKVDVYEDDPWLRKGFIFVDTPGVDSIHRRHTDVAFRYMRHADAVIFVMYYTHAFTQGDRDFLLQLAGVQDVAKTNKLFAVVNAVDLAKSDDEREAVRARVEQELRKLGIRTPRVYEVSAQLGLAARRLQEAPDDEMYVAMARARLQLEGEAPLPEPDALFAASGLRALEDNLTHYVESEGHQLARDMVRRVLQQVKAQIDHLVHDETARQSDDELYRAKRHAELARLGAELTEGRDRDDDRSASLLGQYARDLDELVFHAGERIRLRYRDLFREAFHPGRFRLGRPQEKLREASEELCEALSRQIDIETRTLSLRAVSLAEATVERIVGEWRERFEQHGVQAQSVERFDFSPVVVESVHSSVPADTLRPFYRHFSSSKQFFEEGGQRAMLDESELAVMEDVKAGVARATGDVTEHAVTLLQQAVAGTYNDFLSQLRAVEEAASRPFDARRLEALREAEEYMNKLVGC</sequence>
<dbReference type="SUPFAM" id="SSF52540">
    <property type="entry name" value="P-loop containing nucleoside triphosphate hydrolases"/>
    <property type="match status" value="1"/>
</dbReference>
<dbReference type="PANTHER" id="PTHR10465:SF0">
    <property type="entry name" value="SARCALUMENIN"/>
    <property type="match status" value="1"/>
</dbReference>
<evidence type="ECO:0000256" key="1">
    <source>
        <dbReference type="ARBA" id="ARBA00004370"/>
    </source>
</evidence>
<evidence type="ECO:0000256" key="3">
    <source>
        <dbReference type="ARBA" id="ARBA00022801"/>
    </source>
</evidence>
<evidence type="ECO:0000256" key="5">
    <source>
        <dbReference type="ARBA" id="ARBA00023136"/>
    </source>
</evidence>
<dbReference type="Gene3D" id="3.40.50.300">
    <property type="entry name" value="P-loop containing nucleotide triphosphate hydrolases"/>
    <property type="match status" value="1"/>
</dbReference>
<comment type="subcellular location">
    <subcellularLocation>
        <location evidence="1">Membrane</location>
    </subcellularLocation>
</comment>
<dbReference type="InterPro" id="IPR027417">
    <property type="entry name" value="P-loop_NTPase"/>
</dbReference>
<keyword evidence="8" id="KW-1185">Reference proteome</keyword>
<dbReference type="InterPro" id="IPR045063">
    <property type="entry name" value="Dynamin_N"/>
</dbReference>
<evidence type="ECO:0000259" key="6">
    <source>
        <dbReference type="Pfam" id="PF00350"/>
    </source>
</evidence>
<dbReference type="EMBL" id="CP104067">
    <property type="protein sequence ID" value="WAH44699.1"/>
    <property type="molecule type" value="Genomic_DNA"/>
</dbReference>
<feature type="domain" description="Dynamin N-terminal" evidence="6">
    <location>
        <begin position="45"/>
        <end position="254"/>
    </location>
</feature>